<dbReference type="SUPFAM" id="SSF64288">
    <property type="entry name" value="Chorismate lyase-like"/>
    <property type="match status" value="1"/>
</dbReference>
<keyword evidence="2" id="KW-0238">DNA-binding</keyword>
<dbReference type="PANTHER" id="PTHR44846">
    <property type="entry name" value="MANNOSYL-D-GLYCERATE TRANSPORT/METABOLISM SYSTEM REPRESSOR MNGR-RELATED"/>
    <property type="match status" value="1"/>
</dbReference>
<dbReference type="PROSITE" id="PS50949">
    <property type="entry name" value="HTH_GNTR"/>
    <property type="match status" value="1"/>
</dbReference>
<dbReference type="RefSeq" id="WP_369018960.1">
    <property type="nucleotide sequence ID" value="NZ_CP121689.1"/>
</dbReference>
<evidence type="ECO:0000313" key="5">
    <source>
        <dbReference type="EMBL" id="WZL76796.1"/>
    </source>
</evidence>
<dbReference type="Gene3D" id="1.10.10.10">
    <property type="entry name" value="Winged helix-like DNA-binding domain superfamily/Winged helix DNA-binding domain"/>
    <property type="match status" value="1"/>
</dbReference>
<dbReference type="Pfam" id="PF07702">
    <property type="entry name" value="UTRA"/>
    <property type="match status" value="1"/>
</dbReference>
<dbReference type="InterPro" id="IPR028978">
    <property type="entry name" value="Chorismate_lyase_/UTRA_dom_sf"/>
</dbReference>
<name>A0ABZ2YEU4_9BACT</name>
<dbReference type="Gene3D" id="3.40.1410.10">
    <property type="entry name" value="Chorismate lyase-like"/>
    <property type="match status" value="1"/>
</dbReference>
<dbReference type="SMART" id="SM00345">
    <property type="entry name" value="HTH_GNTR"/>
    <property type="match status" value="1"/>
</dbReference>
<dbReference type="PRINTS" id="PR00035">
    <property type="entry name" value="HTHGNTR"/>
</dbReference>
<dbReference type="InterPro" id="IPR050679">
    <property type="entry name" value="Bact_HTH_transcr_reg"/>
</dbReference>
<dbReference type="InterPro" id="IPR036390">
    <property type="entry name" value="WH_DNA-bd_sf"/>
</dbReference>
<dbReference type="InterPro" id="IPR011663">
    <property type="entry name" value="UTRA"/>
</dbReference>
<keyword evidence="3" id="KW-0804">Transcription</keyword>
<dbReference type="EMBL" id="CP121689">
    <property type="protein sequence ID" value="WZL76796.1"/>
    <property type="molecule type" value="Genomic_DNA"/>
</dbReference>
<dbReference type="Pfam" id="PF00392">
    <property type="entry name" value="GntR"/>
    <property type="match status" value="1"/>
</dbReference>
<keyword evidence="6" id="KW-1185">Reference proteome</keyword>
<gene>
    <name evidence="5" type="ORF">QBE54_03450</name>
</gene>
<dbReference type="InterPro" id="IPR036388">
    <property type="entry name" value="WH-like_DNA-bd_sf"/>
</dbReference>
<keyword evidence="1" id="KW-0805">Transcription regulation</keyword>
<evidence type="ECO:0000313" key="6">
    <source>
        <dbReference type="Proteomes" id="UP001461341"/>
    </source>
</evidence>
<proteinExistence type="predicted"/>
<accession>A0ABZ2YEU4</accession>
<reference evidence="5 6" key="1">
    <citation type="submission" date="2023-03" db="EMBL/GenBank/DDBJ databases">
        <title>Novel Species.</title>
        <authorList>
            <person name="Ma S."/>
        </authorList>
    </citation>
    <scope>NUCLEOTIDE SEQUENCE [LARGE SCALE GENOMIC DNA]</scope>
    <source>
        <strain evidence="5 6">B11</strain>
    </source>
</reference>
<dbReference type="InterPro" id="IPR000524">
    <property type="entry name" value="Tscrpt_reg_HTH_GntR"/>
</dbReference>
<evidence type="ECO:0000259" key="4">
    <source>
        <dbReference type="PROSITE" id="PS50949"/>
    </source>
</evidence>
<evidence type="ECO:0000256" key="3">
    <source>
        <dbReference type="ARBA" id="ARBA00023163"/>
    </source>
</evidence>
<evidence type="ECO:0000256" key="1">
    <source>
        <dbReference type="ARBA" id="ARBA00023015"/>
    </source>
</evidence>
<feature type="domain" description="HTH gntR-type" evidence="4">
    <location>
        <begin position="14"/>
        <end position="82"/>
    </location>
</feature>
<dbReference type="PANTHER" id="PTHR44846:SF1">
    <property type="entry name" value="MANNOSYL-D-GLYCERATE TRANSPORT_METABOLISM SYSTEM REPRESSOR MNGR-RELATED"/>
    <property type="match status" value="1"/>
</dbReference>
<dbReference type="SMART" id="SM00866">
    <property type="entry name" value="UTRA"/>
    <property type="match status" value="1"/>
</dbReference>
<sequence>MDKKEMDLNRKVPIPLYYQLKEYIRQQIEEGVLAPGDLLPSERELSEKYGISRPTVRQALKELVYEGYLTREKGRGTFVARPKIDYSFIQHFTTFYEEMEEKGYVLKTQVLKKEVRKASKKLAQLLQIKEGEDFIYIERLRSIEGEPVVWVRNHIPYALCPSLLEEDLTDRSLYQLLAEKYNLVPKWAEIALEPTLADELDARLLQIDVGAPMFLMENVTYSEKEKPMDFFISRFRGDKGRVRVRVFR</sequence>
<dbReference type="CDD" id="cd07377">
    <property type="entry name" value="WHTH_GntR"/>
    <property type="match status" value="1"/>
</dbReference>
<dbReference type="SUPFAM" id="SSF46785">
    <property type="entry name" value="Winged helix' DNA-binding domain"/>
    <property type="match status" value="1"/>
</dbReference>
<organism evidence="5 6">
    <name type="scientific">Thermatribacter velox</name>
    <dbReference type="NCBI Taxonomy" id="3039681"/>
    <lineage>
        <taxon>Bacteria</taxon>
        <taxon>Pseudomonadati</taxon>
        <taxon>Atribacterota</taxon>
        <taxon>Atribacteria</taxon>
        <taxon>Atribacterales</taxon>
        <taxon>Thermatribacteraceae</taxon>
        <taxon>Thermatribacter</taxon>
    </lineage>
</organism>
<protein>
    <submittedName>
        <fullName evidence="5">GntR family transcriptional regulator</fullName>
    </submittedName>
</protein>
<evidence type="ECO:0000256" key="2">
    <source>
        <dbReference type="ARBA" id="ARBA00023125"/>
    </source>
</evidence>
<dbReference type="Proteomes" id="UP001461341">
    <property type="component" value="Chromosome"/>
</dbReference>